<dbReference type="EMBL" id="ML771351">
    <property type="protein sequence ID" value="KAE9382552.1"/>
    <property type="molecule type" value="Genomic_DNA"/>
</dbReference>
<sequence length="241" mass="27012">PIIDRLGRIIAVLAGTPTTGRYADDLMAAYGEMNREAKAAGLGEYDKEAHKRGKFHAYNCGTTLGMGTPYPVLLKPGDMAPVLARILGHQGFKRMARFQDRSLNIWAPRLYNEYDDVRTTVQSKLNLPWNFQGSVFAAAAFNFGGKVSTFLHRDFLNWAFGWCAITALGRFNPRRNARLILWEVKPVIDFPPVSTILLPSTVITHSNTTIAEGDSQYTAGPIFRWVQNGCRTEKQFEKEDP</sequence>
<dbReference type="Proteomes" id="UP000799118">
    <property type="component" value="Unassembled WGS sequence"/>
</dbReference>
<feature type="non-terminal residue" evidence="1">
    <location>
        <position position="1"/>
    </location>
</feature>
<name>A0A6A4GAP7_9AGAR</name>
<protein>
    <submittedName>
        <fullName evidence="1">Uncharacterized protein</fullName>
    </submittedName>
</protein>
<evidence type="ECO:0000313" key="1">
    <source>
        <dbReference type="EMBL" id="KAE9382552.1"/>
    </source>
</evidence>
<proteinExistence type="predicted"/>
<gene>
    <name evidence="1" type="ORF">BT96DRAFT_845363</name>
</gene>
<keyword evidence="2" id="KW-1185">Reference proteome</keyword>
<dbReference type="Gene3D" id="3.60.130.30">
    <property type="match status" value="1"/>
</dbReference>
<dbReference type="OrthoDB" id="3253621at2759"/>
<organism evidence="1 2">
    <name type="scientific">Gymnopus androsaceus JB14</name>
    <dbReference type="NCBI Taxonomy" id="1447944"/>
    <lineage>
        <taxon>Eukaryota</taxon>
        <taxon>Fungi</taxon>
        <taxon>Dikarya</taxon>
        <taxon>Basidiomycota</taxon>
        <taxon>Agaricomycotina</taxon>
        <taxon>Agaricomycetes</taxon>
        <taxon>Agaricomycetidae</taxon>
        <taxon>Agaricales</taxon>
        <taxon>Marasmiineae</taxon>
        <taxon>Omphalotaceae</taxon>
        <taxon>Gymnopus</taxon>
    </lineage>
</organism>
<reference evidence="1" key="1">
    <citation type="journal article" date="2019" name="Environ. Microbiol.">
        <title>Fungal ecological strategies reflected in gene transcription - a case study of two litter decomposers.</title>
        <authorList>
            <person name="Barbi F."/>
            <person name="Kohler A."/>
            <person name="Barry K."/>
            <person name="Baskaran P."/>
            <person name="Daum C."/>
            <person name="Fauchery L."/>
            <person name="Ihrmark K."/>
            <person name="Kuo A."/>
            <person name="LaButti K."/>
            <person name="Lipzen A."/>
            <person name="Morin E."/>
            <person name="Grigoriev I.V."/>
            <person name="Henrissat B."/>
            <person name="Lindahl B."/>
            <person name="Martin F."/>
        </authorList>
    </citation>
    <scope>NUCLEOTIDE SEQUENCE</scope>
    <source>
        <strain evidence="1">JB14</strain>
    </source>
</reference>
<dbReference type="AlphaFoldDB" id="A0A6A4GAP7"/>
<evidence type="ECO:0000313" key="2">
    <source>
        <dbReference type="Proteomes" id="UP000799118"/>
    </source>
</evidence>
<accession>A0A6A4GAP7</accession>